<sequence length="207" mass="23837">MDVRPISYFLLVKLYLLALKALSMANKEMEVVKGLDLQRYMGRWYEIASFPSRNQPKDGVNTRATYTLKSDGTVNVLNETWSGGKRGYIEGTAYKAQPSSDEAKFKVKFYVPPFLPIIPIVGDYWVLFIDDEYQYALIGQPSRNYLWILSRTPHLDDALYNQLLQRAIDEGYDVSKLRKTPQNDPPPEEEGPQDSKGIWWIKSIFGK</sequence>
<protein>
    <recommendedName>
        <fullName evidence="4">Lipocalin/cytosolic fatty-acid binding domain-containing protein</fullName>
    </recommendedName>
</protein>
<evidence type="ECO:0000259" key="4">
    <source>
        <dbReference type="Pfam" id="PF08212"/>
    </source>
</evidence>
<feature type="domain" description="Lipocalin/cytosolic fatty-acid binding" evidence="4">
    <location>
        <begin position="35"/>
        <end position="182"/>
    </location>
</feature>
<dbReference type="PIRSF" id="PIRSF036893">
    <property type="entry name" value="Lipocalin_ApoD"/>
    <property type="match status" value="1"/>
</dbReference>
<dbReference type="InterPro" id="IPR000566">
    <property type="entry name" value="Lipocln_cytosolic_FA-bd_dom"/>
</dbReference>
<accession>A0AAN9T0F1</accession>
<dbReference type="InterPro" id="IPR012674">
    <property type="entry name" value="Calycin"/>
</dbReference>
<dbReference type="PROSITE" id="PS00213">
    <property type="entry name" value="LIPOCALIN"/>
    <property type="match status" value="1"/>
</dbReference>
<dbReference type="SUPFAM" id="SSF50814">
    <property type="entry name" value="Lipocalins"/>
    <property type="match status" value="1"/>
</dbReference>
<dbReference type="Pfam" id="PF08212">
    <property type="entry name" value="Lipocalin_2"/>
    <property type="match status" value="1"/>
</dbReference>
<evidence type="ECO:0000313" key="6">
    <source>
        <dbReference type="Proteomes" id="UP001386955"/>
    </source>
</evidence>
<evidence type="ECO:0000256" key="2">
    <source>
        <dbReference type="PIRNR" id="PIRNR036893"/>
    </source>
</evidence>
<dbReference type="GO" id="GO:0005737">
    <property type="term" value="C:cytoplasm"/>
    <property type="evidence" value="ECO:0007669"/>
    <property type="project" value="TreeGrafter"/>
</dbReference>
<evidence type="ECO:0000256" key="1">
    <source>
        <dbReference type="ARBA" id="ARBA00006889"/>
    </source>
</evidence>
<dbReference type="InterPro" id="IPR022272">
    <property type="entry name" value="Lipocalin_CS"/>
</dbReference>
<dbReference type="FunFam" id="2.40.128.20:FF:000009">
    <property type="entry name" value="Temperature-induced lipocalin"/>
    <property type="match status" value="1"/>
</dbReference>
<dbReference type="CDD" id="cd19438">
    <property type="entry name" value="lipocalin_Blc-like"/>
    <property type="match status" value="1"/>
</dbReference>
<reference evidence="5 6" key="1">
    <citation type="submission" date="2024-01" db="EMBL/GenBank/DDBJ databases">
        <title>The genomes of 5 underutilized Papilionoideae crops provide insights into root nodulation and disease resistanc.</title>
        <authorList>
            <person name="Jiang F."/>
        </authorList>
    </citation>
    <scope>NUCLEOTIDE SEQUENCE [LARGE SCALE GENOMIC DNA]</scope>
    <source>
        <strain evidence="5">DUOXIRENSHENG_FW03</strain>
        <tissue evidence="5">Leaves</tissue>
    </source>
</reference>
<dbReference type="GO" id="GO:0006629">
    <property type="term" value="P:lipid metabolic process"/>
    <property type="evidence" value="ECO:0007669"/>
    <property type="project" value="TreeGrafter"/>
</dbReference>
<organism evidence="5 6">
    <name type="scientific">Psophocarpus tetragonolobus</name>
    <name type="common">Winged bean</name>
    <name type="synonym">Dolichos tetragonolobus</name>
    <dbReference type="NCBI Taxonomy" id="3891"/>
    <lineage>
        <taxon>Eukaryota</taxon>
        <taxon>Viridiplantae</taxon>
        <taxon>Streptophyta</taxon>
        <taxon>Embryophyta</taxon>
        <taxon>Tracheophyta</taxon>
        <taxon>Spermatophyta</taxon>
        <taxon>Magnoliopsida</taxon>
        <taxon>eudicotyledons</taxon>
        <taxon>Gunneridae</taxon>
        <taxon>Pentapetalae</taxon>
        <taxon>rosids</taxon>
        <taxon>fabids</taxon>
        <taxon>Fabales</taxon>
        <taxon>Fabaceae</taxon>
        <taxon>Papilionoideae</taxon>
        <taxon>50 kb inversion clade</taxon>
        <taxon>NPAAA clade</taxon>
        <taxon>indigoferoid/millettioid clade</taxon>
        <taxon>Phaseoleae</taxon>
        <taxon>Psophocarpus</taxon>
    </lineage>
</organism>
<name>A0AAN9T0F1_PSOTE</name>
<comment type="caution">
    <text evidence="5">The sequence shown here is derived from an EMBL/GenBank/DDBJ whole genome shotgun (WGS) entry which is preliminary data.</text>
</comment>
<evidence type="ECO:0000313" key="5">
    <source>
        <dbReference type="EMBL" id="KAK7411604.1"/>
    </source>
</evidence>
<dbReference type="InterPro" id="IPR047202">
    <property type="entry name" value="Lipocalin_Blc-like_dom"/>
</dbReference>
<dbReference type="InterPro" id="IPR022271">
    <property type="entry name" value="Lipocalin_ApoD"/>
</dbReference>
<proteinExistence type="inferred from homology"/>
<dbReference type="Gene3D" id="2.40.128.20">
    <property type="match status" value="1"/>
</dbReference>
<keyword evidence="2" id="KW-0732">Signal</keyword>
<keyword evidence="6" id="KW-1185">Reference proteome</keyword>
<feature type="chain" id="PRO_5042674910" description="Lipocalin/cytosolic fatty-acid binding domain-containing protein" evidence="2">
    <location>
        <begin position="26"/>
        <end position="207"/>
    </location>
</feature>
<dbReference type="PANTHER" id="PTHR10612:SF34">
    <property type="entry name" value="APOLIPOPROTEIN D"/>
    <property type="match status" value="1"/>
</dbReference>
<dbReference type="PRINTS" id="PR01171">
    <property type="entry name" value="BCTLIPOCALIN"/>
</dbReference>
<dbReference type="GO" id="GO:0000302">
    <property type="term" value="P:response to reactive oxygen species"/>
    <property type="evidence" value="ECO:0007669"/>
    <property type="project" value="TreeGrafter"/>
</dbReference>
<gene>
    <name evidence="5" type="ORF">VNO78_03039</name>
</gene>
<feature type="signal peptide" evidence="2">
    <location>
        <begin position="1"/>
        <end position="25"/>
    </location>
</feature>
<dbReference type="AlphaFoldDB" id="A0AAN9T0F1"/>
<dbReference type="Proteomes" id="UP001386955">
    <property type="component" value="Unassembled WGS sequence"/>
</dbReference>
<dbReference type="EMBL" id="JAYMYS010000001">
    <property type="protein sequence ID" value="KAK7411604.1"/>
    <property type="molecule type" value="Genomic_DNA"/>
</dbReference>
<comment type="similarity">
    <text evidence="1 2">Belongs to the calycin superfamily. Lipocalin family.</text>
</comment>
<evidence type="ECO:0000256" key="3">
    <source>
        <dbReference type="SAM" id="MobiDB-lite"/>
    </source>
</evidence>
<dbReference type="PANTHER" id="PTHR10612">
    <property type="entry name" value="APOLIPOPROTEIN D"/>
    <property type="match status" value="1"/>
</dbReference>
<dbReference type="InterPro" id="IPR002446">
    <property type="entry name" value="Lipocalin_bac"/>
</dbReference>
<feature type="region of interest" description="Disordered" evidence="3">
    <location>
        <begin position="176"/>
        <end position="197"/>
    </location>
</feature>